<accession>A0A7T8GS11</accession>
<reference evidence="2" key="1">
    <citation type="submission" date="2021-01" db="EMBL/GenBank/DDBJ databases">
        <title>Caligus Genome Assembly.</title>
        <authorList>
            <person name="Gallardo-Escarate C."/>
        </authorList>
    </citation>
    <scope>NUCLEOTIDE SEQUENCE [LARGE SCALE GENOMIC DNA]</scope>
</reference>
<name>A0A7T8GS11_CALRO</name>
<evidence type="ECO:0000313" key="1">
    <source>
        <dbReference type="EMBL" id="QQP36734.1"/>
    </source>
</evidence>
<proteinExistence type="predicted"/>
<dbReference type="EMBL" id="CP045905">
    <property type="protein sequence ID" value="QQP36734.1"/>
    <property type="molecule type" value="Genomic_DNA"/>
</dbReference>
<sequence>MGVLPNSKDRFLWFFLASTFKEMFPHITTEWHYFATSHGEGSVWSWRDCERGAVYGSS</sequence>
<protein>
    <submittedName>
        <fullName evidence="1">Uncharacterized protein</fullName>
    </submittedName>
</protein>
<dbReference type="AlphaFoldDB" id="A0A7T8GS11"/>
<organism evidence="1 2">
    <name type="scientific">Caligus rogercresseyi</name>
    <name type="common">Sea louse</name>
    <dbReference type="NCBI Taxonomy" id="217165"/>
    <lineage>
        <taxon>Eukaryota</taxon>
        <taxon>Metazoa</taxon>
        <taxon>Ecdysozoa</taxon>
        <taxon>Arthropoda</taxon>
        <taxon>Crustacea</taxon>
        <taxon>Multicrustacea</taxon>
        <taxon>Hexanauplia</taxon>
        <taxon>Copepoda</taxon>
        <taxon>Siphonostomatoida</taxon>
        <taxon>Caligidae</taxon>
        <taxon>Caligus</taxon>
    </lineage>
</organism>
<evidence type="ECO:0000313" key="2">
    <source>
        <dbReference type="Proteomes" id="UP000595437"/>
    </source>
</evidence>
<dbReference type="Proteomes" id="UP000595437">
    <property type="component" value="Chromosome 16"/>
</dbReference>
<gene>
    <name evidence="1" type="ORF">FKW44_021920</name>
</gene>
<keyword evidence="2" id="KW-1185">Reference proteome</keyword>